<organism evidence="1 2">
    <name type="scientific">Euroglyphus maynei</name>
    <name type="common">Mayne's house dust mite</name>
    <dbReference type="NCBI Taxonomy" id="6958"/>
    <lineage>
        <taxon>Eukaryota</taxon>
        <taxon>Metazoa</taxon>
        <taxon>Ecdysozoa</taxon>
        <taxon>Arthropoda</taxon>
        <taxon>Chelicerata</taxon>
        <taxon>Arachnida</taxon>
        <taxon>Acari</taxon>
        <taxon>Acariformes</taxon>
        <taxon>Sarcoptiformes</taxon>
        <taxon>Astigmata</taxon>
        <taxon>Psoroptidia</taxon>
        <taxon>Analgoidea</taxon>
        <taxon>Pyroglyphidae</taxon>
        <taxon>Pyroglyphinae</taxon>
        <taxon>Euroglyphus</taxon>
    </lineage>
</organism>
<dbReference type="OrthoDB" id="10572609at2759"/>
<dbReference type="AlphaFoldDB" id="A0A1Y3B013"/>
<evidence type="ECO:0000313" key="1">
    <source>
        <dbReference type="EMBL" id="OTF74129.1"/>
    </source>
</evidence>
<sequence>METIRILNNNPDNTNDTTIIQRKGRTVFRLQRSENSLVELNETIPWITNDDTDGQYRQEIHPTNENYGDYDELDGRQFYPPIIPPPIFPSPPIYPFPPGFVYEYEFIEYQWCRPLAIEISICELCIRVPNICPII</sequence>
<comment type="caution">
    <text evidence="1">The sequence shown here is derived from an EMBL/GenBank/DDBJ whole genome shotgun (WGS) entry which is preliminary data.</text>
</comment>
<dbReference type="Proteomes" id="UP000194236">
    <property type="component" value="Unassembled WGS sequence"/>
</dbReference>
<dbReference type="EMBL" id="MUJZ01048542">
    <property type="protein sequence ID" value="OTF74129.1"/>
    <property type="molecule type" value="Genomic_DNA"/>
</dbReference>
<keyword evidence="2" id="KW-1185">Reference proteome</keyword>
<evidence type="ECO:0000313" key="2">
    <source>
        <dbReference type="Proteomes" id="UP000194236"/>
    </source>
</evidence>
<gene>
    <name evidence="1" type="ORF">BLA29_009648</name>
</gene>
<protein>
    <submittedName>
        <fullName evidence="1">Uncharacterized protein</fullName>
    </submittedName>
</protein>
<proteinExistence type="predicted"/>
<name>A0A1Y3B013_EURMA</name>
<reference evidence="1 2" key="1">
    <citation type="submission" date="2017-03" db="EMBL/GenBank/DDBJ databases">
        <title>Genome Survey of Euroglyphus maynei.</title>
        <authorList>
            <person name="Arlian L.G."/>
            <person name="Morgan M.S."/>
            <person name="Rider S.D."/>
        </authorList>
    </citation>
    <scope>NUCLEOTIDE SEQUENCE [LARGE SCALE GENOMIC DNA]</scope>
    <source>
        <strain evidence="1">Arlian Lab</strain>
        <tissue evidence="1">Whole body</tissue>
    </source>
</reference>
<accession>A0A1Y3B013</accession>